<organism evidence="4 5">
    <name type="scientific">Platanthera zijinensis</name>
    <dbReference type="NCBI Taxonomy" id="2320716"/>
    <lineage>
        <taxon>Eukaryota</taxon>
        <taxon>Viridiplantae</taxon>
        <taxon>Streptophyta</taxon>
        <taxon>Embryophyta</taxon>
        <taxon>Tracheophyta</taxon>
        <taxon>Spermatophyta</taxon>
        <taxon>Magnoliopsida</taxon>
        <taxon>Liliopsida</taxon>
        <taxon>Asparagales</taxon>
        <taxon>Orchidaceae</taxon>
        <taxon>Orchidoideae</taxon>
        <taxon>Orchideae</taxon>
        <taxon>Orchidinae</taxon>
        <taxon>Platanthera</taxon>
    </lineage>
</organism>
<feature type="compositionally biased region" description="Pro residues" evidence="2">
    <location>
        <begin position="63"/>
        <end position="74"/>
    </location>
</feature>
<feature type="region of interest" description="Disordered" evidence="2">
    <location>
        <begin position="38"/>
        <end position="107"/>
    </location>
</feature>
<dbReference type="PANTHER" id="PTHR48125:SF12">
    <property type="entry name" value="AT HOOK TRANSCRIPTION FACTOR FAMILY-RELATED"/>
    <property type="match status" value="1"/>
</dbReference>
<accession>A0AAP0BM59</accession>
<evidence type="ECO:0000256" key="1">
    <source>
        <dbReference type="SAM" id="Coils"/>
    </source>
</evidence>
<feature type="region of interest" description="Disordered" evidence="2">
    <location>
        <begin position="448"/>
        <end position="560"/>
    </location>
</feature>
<gene>
    <name evidence="4" type="ORF">KSP39_PZI008292</name>
</gene>
<proteinExistence type="predicted"/>
<dbReference type="Proteomes" id="UP001418222">
    <property type="component" value="Unassembled WGS sequence"/>
</dbReference>
<evidence type="ECO:0000313" key="5">
    <source>
        <dbReference type="Proteomes" id="UP001418222"/>
    </source>
</evidence>
<keyword evidence="1" id="KW-0175">Coiled coil</keyword>
<sequence length="806" mass="86239">MRAGLAAAREGVQDVTLEAAPWLARGSPGPLFKPKKAKVVRRPLGSDDPISSSVGGVEVIPEEPIPPMVPPSPRPHGLGKPFVTLGGEPFQGRPGTSRPTNDVGGVPTPGYNMVSSSDAEMSGGYSPPPPPPDADSISEYLGDLRDAERMKKRTSAGCAGEMPWLGRPSFARARPRRVASPGPFSVLAKASRLLAVYVTDNCKMGGGSGEAEGRAKCAWTFSEHDFPRAVLTEREFVDAVGHFVPPGFEARRPRKEERMNELFAGELAFPMAHFEAGLRLPLWPEVRQIFKYYGVVPGQMTPNSIAVIVGFACYLREEKIEFSLAVFRKLFSFRANKDGTACFASSHVKVRETVNKSHNWLKKFSFVKGDFGNVPFSPVQISEASHRTPTLGGHKAGLFGFFAGKNFEVAYLCRNLNDLVLVPPGEGERDIPIHPPYESVRLTAGELARAEAAASAHREFSTPAPAKRPSHEQPQDPPPPKKSKKAGGSPPPARDKGKAPASQPSAVPAPAAYPAVRSSGGEAGTSQPPEEVRPAGKAIPRGHHNFGYGEGPADEDESSSGDAYNLAFGVYGREDAAAYDEEATRVLIYESALAQFRSLELAHMVGRQCLRLNKSAPSLTKLIKEKEDAATASRLDTEVATLQQEKQALQKRVDALEAAAAAPPPSTSGCQLAHYNDHEIEVMMQKNAANAAKYTFRTLQRANLIKDDGAKLLASEVMVSRSQLAKPAAAARAWEKHTPGELGAPALLGDFLPRSPGGSGLADARSFQGRLAPNYVTATESARSSSALRIPRGHGAAAGGWICPVL</sequence>
<comment type="caution">
    <text evidence="4">The sequence shown here is derived from an EMBL/GenBank/DDBJ whole genome shotgun (WGS) entry which is preliminary data.</text>
</comment>
<reference evidence="4 5" key="1">
    <citation type="journal article" date="2022" name="Nat. Plants">
        <title>Genomes of leafy and leafless Platanthera orchids illuminate the evolution of mycoheterotrophy.</title>
        <authorList>
            <person name="Li M.H."/>
            <person name="Liu K.W."/>
            <person name="Li Z."/>
            <person name="Lu H.C."/>
            <person name="Ye Q.L."/>
            <person name="Zhang D."/>
            <person name="Wang J.Y."/>
            <person name="Li Y.F."/>
            <person name="Zhong Z.M."/>
            <person name="Liu X."/>
            <person name="Yu X."/>
            <person name="Liu D.K."/>
            <person name="Tu X.D."/>
            <person name="Liu B."/>
            <person name="Hao Y."/>
            <person name="Liao X.Y."/>
            <person name="Jiang Y.T."/>
            <person name="Sun W.H."/>
            <person name="Chen J."/>
            <person name="Chen Y.Q."/>
            <person name="Ai Y."/>
            <person name="Zhai J.W."/>
            <person name="Wu S.S."/>
            <person name="Zhou Z."/>
            <person name="Hsiao Y.Y."/>
            <person name="Wu W.L."/>
            <person name="Chen Y.Y."/>
            <person name="Lin Y.F."/>
            <person name="Hsu J.L."/>
            <person name="Li C.Y."/>
            <person name="Wang Z.W."/>
            <person name="Zhao X."/>
            <person name="Zhong W.Y."/>
            <person name="Ma X.K."/>
            <person name="Ma L."/>
            <person name="Huang J."/>
            <person name="Chen G.Z."/>
            <person name="Huang M.Z."/>
            <person name="Huang L."/>
            <person name="Peng D.H."/>
            <person name="Luo Y.B."/>
            <person name="Zou S.Q."/>
            <person name="Chen S.P."/>
            <person name="Lan S."/>
            <person name="Tsai W.C."/>
            <person name="Van de Peer Y."/>
            <person name="Liu Z.J."/>
        </authorList>
    </citation>
    <scope>NUCLEOTIDE SEQUENCE [LARGE SCALE GENOMIC DNA]</scope>
    <source>
        <strain evidence="4">Lor287</strain>
    </source>
</reference>
<name>A0AAP0BM59_9ASPA</name>
<feature type="compositionally biased region" description="Low complexity" evidence="2">
    <location>
        <begin position="49"/>
        <end position="59"/>
    </location>
</feature>
<dbReference type="InterPro" id="IPR007321">
    <property type="entry name" value="Transposase_28"/>
</dbReference>
<feature type="domain" description="Transposase (putative) gypsy type" evidence="3">
    <location>
        <begin position="272"/>
        <end position="334"/>
    </location>
</feature>
<dbReference type="PANTHER" id="PTHR48125">
    <property type="entry name" value="LP07818P1"/>
    <property type="match status" value="1"/>
</dbReference>
<dbReference type="Pfam" id="PF04195">
    <property type="entry name" value="Transposase_28"/>
    <property type="match status" value="1"/>
</dbReference>
<feature type="region of interest" description="Disordered" evidence="2">
    <location>
        <begin position="115"/>
        <end position="134"/>
    </location>
</feature>
<feature type="compositionally biased region" description="Low complexity" evidence="2">
    <location>
        <begin position="499"/>
        <end position="519"/>
    </location>
</feature>
<keyword evidence="5" id="KW-1185">Reference proteome</keyword>
<dbReference type="EMBL" id="JBBWWQ010000006">
    <property type="protein sequence ID" value="KAK8944427.1"/>
    <property type="molecule type" value="Genomic_DNA"/>
</dbReference>
<evidence type="ECO:0000313" key="4">
    <source>
        <dbReference type="EMBL" id="KAK8944427.1"/>
    </source>
</evidence>
<evidence type="ECO:0000259" key="3">
    <source>
        <dbReference type="Pfam" id="PF04195"/>
    </source>
</evidence>
<evidence type="ECO:0000256" key="2">
    <source>
        <dbReference type="SAM" id="MobiDB-lite"/>
    </source>
</evidence>
<protein>
    <recommendedName>
        <fullName evidence="3">Transposase (putative) gypsy type domain-containing protein</fullName>
    </recommendedName>
</protein>
<feature type="coiled-coil region" evidence="1">
    <location>
        <begin position="632"/>
        <end position="659"/>
    </location>
</feature>
<dbReference type="AlphaFoldDB" id="A0AAP0BM59"/>